<dbReference type="Pfam" id="PF04069">
    <property type="entry name" value="OpuAC"/>
    <property type="match status" value="1"/>
</dbReference>
<dbReference type="Gene3D" id="3.40.190.10">
    <property type="entry name" value="Periplasmic binding protein-like II"/>
    <property type="match status" value="1"/>
</dbReference>
<gene>
    <name evidence="3" type="ORF">ACFSDE_14215</name>
</gene>
<dbReference type="SUPFAM" id="SSF53850">
    <property type="entry name" value="Periplasmic binding protein-like II"/>
    <property type="match status" value="1"/>
</dbReference>
<sequence length="321" mass="34525">MTAALGAALSATLLAGCGLATAGGNVPQGELAGPLADAPDLEGADIAIGSKNFSENIILGKMALILLKAAGADVTDLTNIPGSASARQAHLTGDIDAMWEYTGTGWLVYLGKGKPIPDEQEQYEAVKDLDREQNDLVWLPPAPMNNTYAFAITQESADKYGITKMSQMKEVPVAERTFCVESEFQNRADGLPGALKTYDIPLGGNGTPNDNIQTYQTGAIYDATAKGECTFGEVFTTDGRIVALDLEVLEDDRQYFPKYNVSLVLREEVAKEYPAIEDVIDPVAKELTNEVLLDLNAEVDVKGREPVDVADEWLRDEGFIS</sequence>
<evidence type="ECO:0000313" key="4">
    <source>
        <dbReference type="Proteomes" id="UP001597351"/>
    </source>
</evidence>
<reference evidence="4" key="1">
    <citation type="journal article" date="2019" name="Int. J. Syst. Evol. Microbiol.">
        <title>The Global Catalogue of Microorganisms (GCM) 10K type strain sequencing project: providing services to taxonomists for standard genome sequencing and annotation.</title>
        <authorList>
            <consortium name="The Broad Institute Genomics Platform"/>
            <consortium name="The Broad Institute Genome Sequencing Center for Infectious Disease"/>
            <person name="Wu L."/>
            <person name="Ma J."/>
        </authorList>
    </citation>
    <scope>NUCLEOTIDE SEQUENCE [LARGE SCALE GENOMIC DNA]</scope>
    <source>
        <strain evidence="4">CGMCC 1.12477</strain>
    </source>
</reference>
<proteinExistence type="predicted"/>
<protein>
    <submittedName>
        <fullName evidence="3">Glycine betaine ABC transporter substrate-binding protein</fullName>
    </submittedName>
</protein>
<comment type="caution">
    <text evidence="3">The sequence shown here is derived from an EMBL/GenBank/DDBJ whole genome shotgun (WGS) entry which is preliminary data.</text>
</comment>
<dbReference type="EMBL" id="JBHUGD010000003">
    <property type="protein sequence ID" value="MFD1947950.1"/>
    <property type="molecule type" value="Genomic_DNA"/>
</dbReference>
<dbReference type="Proteomes" id="UP001597351">
    <property type="component" value="Unassembled WGS sequence"/>
</dbReference>
<accession>A0ABW4TPS0</accession>
<dbReference type="Gene3D" id="3.40.190.120">
    <property type="entry name" value="Osmoprotection protein (prox), domain 2"/>
    <property type="match status" value="1"/>
</dbReference>
<name>A0ABW4TPS0_9ACTN</name>
<feature type="signal peptide" evidence="1">
    <location>
        <begin position="1"/>
        <end position="22"/>
    </location>
</feature>
<evidence type="ECO:0000259" key="2">
    <source>
        <dbReference type="Pfam" id="PF04069"/>
    </source>
</evidence>
<dbReference type="InterPro" id="IPR007210">
    <property type="entry name" value="ABC_Gly_betaine_transp_sub-bd"/>
</dbReference>
<keyword evidence="4" id="KW-1185">Reference proteome</keyword>
<feature type="chain" id="PRO_5047148189" evidence="1">
    <location>
        <begin position="23"/>
        <end position="321"/>
    </location>
</feature>
<organism evidence="3 4">
    <name type="scientific">Nocardioides aestuarii</name>
    <dbReference type="NCBI Taxonomy" id="252231"/>
    <lineage>
        <taxon>Bacteria</taxon>
        <taxon>Bacillati</taxon>
        <taxon>Actinomycetota</taxon>
        <taxon>Actinomycetes</taxon>
        <taxon>Propionibacteriales</taxon>
        <taxon>Nocardioidaceae</taxon>
        <taxon>Nocardioides</taxon>
    </lineage>
</organism>
<dbReference type="CDD" id="cd13611">
    <property type="entry name" value="PBP2_YehZ"/>
    <property type="match status" value="1"/>
</dbReference>
<dbReference type="RefSeq" id="WP_343919525.1">
    <property type="nucleotide sequence ID" value="NZ_BAAAJT010000002.1"/>
</dbReference>
<feature type="domain" description="ABC-type glycine betaine transport system substrate-binding" evidence="2">
    <location>
        <begin position="45"/>
        <end position="315"/>
    </location>
</feature>
<evidence type="ECO:0000313" key="3">
    <source>
        <dbReference type="EMBL" id="MFD1947950.1"/>
    </source>
</evidence>
<evidence type="ECO:0000256" key="1">
    <source>
        <dbReference type="SAM" id="SignalP"/>
    </source>
</evidence>
<keyword evidence="1" id="KW-0732">Signal</keyword>